<feature type="signal peptide" evidence="4">
    <location>
        <begin position="1"/>
        <end position="20"/>
    </location>
</feature>
<dbReference type="PROSITE" id="PS51257">
    <property type="entry name" value="PROKAR_LIPOPROTEIN"/>
    <property type="match status" value="1"/>
</dbReference>
<dbReference type="EMBL" id="JACIJO010000004">
    <property type="protein sequence ID" value="MBB6328598.1"/>
    <property type="molecule type" value="Genomic_DNA"/>
</dbReference>
<name>A0A841N0Y7_9BACT</name>
<dbReference type="AlphaFoldDB" id="A0A841N0Y7"/>
<dbReference type="Gene3D" id="1.25.40.10">
    <property type="entry name" value="Tetratricopeptide repeat domain"/>
    <property type="match status" value="2"/>
</dbReference>
<feature type="chain" id="PRO_5032953602" evidence="4">
    <location>
        <begin position="21"/>
        <end position="235"/>
    </location>
</feature>
<evidence type="ECO:0000256" key="4">
    <source>
        <dbReference type="SAM" id="SignalP"/>
    </source>
</evidence>
<dbReference type="Pfam" id="PF13432">
    <property type="entry name" value="TPR_16"/>
    <property type="match status" value="1"/>
</dbReference>
<evidence type="ECO:0000313" key="6">
    <source>
        <dbReference type="Proteomes" id="UP000588604"/>
    </source>
</evidence>
<keyword evidence="1" id="KW-0677">Repeat</keyword>
<gene>
    <name evidence="5" type="ORF">FHS59_004254</name>
</gene>
<accession>A0A841N0Y7</accession>
<evidence type="ECO:0000256" key="1">
    <source>
        <dbReference type="ARBA" id="ARBA00022737"/>
    </source>
</evidence>
<reference evidence="5 6" key="1">
    <citation type="submission" date="2020-08" db="EMBL/GenBank/DDBJ databases">
        <title>Genomic Encyclopedia of Type Strains, Phase IV (KMG-IV): sequencing the most valuable type-strain genomes for metagenomic binning, comparative biology and taxonomic classification.</title>
        <authorList>
            <person name="Goeker M."/>
        </authorList>
    </citation>
    <scope>NUCLEOTIDE SEQUENCE [LARGE SCALE GENOMIC DNA]</scope>
    <source>
        <strain evidence="5 6">DSM 102044</strain>
    </source>
</reference>
<organism evidence="5 6">
    <name type="scientific">Algoriphagus iocasae</name>
    <dbReference type="NCBI Taxonomy" id="1836499"/>
    <lineage>
        <taxon>Bacteria</taxon>
        <taxon>Pseudomonadati</taxon>
        <taxon>Bacteroidota</taxon>
        <taxon>Cytophagia</taxon>
        <taxon>Cytophagales</taxon>
        <taxon>Cyclobacteriaceae</taxon>
        <taxon>Algoriphagus</taxon>
    </lineage>
</organism>
<feature type="repeat" description="TPR" evidence="3">
    <location>
        <begin position="123"/>
        <end position="156"/>
    </location>
</feature>
<dbReference type="PROSITE" id="PS50293">
    <property type="entry name" value="TPR_REGION"/>
    <property type="match status" value="1"/>
</dbReference>
<dbReference type="InterPro" id="IPR019734">
    <property type="entry name" value="TPR_rpt"/>
</dbReference>
<sequence>MKRLLIVCLLAVGMSSCSPSEEELFQAGIEKMDQQAWKEAIVYFDRALEENPKNAAALNAKGVALFQEGEYEAAIPVFTASISADSTMYKPWFNRANANFELGNYKESLADYNMANGLDQSQTDIYYNRGLALLGLEEYEDALLDFDAALQVNPNQPLVYFNRAKAQIGNNDPAGALESLTNTVNLDKRNGAAYYLLGVTRMSATGEKEEGCADLKMALSLGYTEAKTWIDDFCE</sequence>
<dbReference type="InterPro" id="IPR050498">
    <property type="entry name" value="Ycf3"/>
</dbReference>
<keyword evidence="4" id="KW-0732">Signal</keyword>
<evidence type="ECO:0000313" key="5">
    <source>
        <dbReference type="EMBL" id="MBB6328598.1"/>
    </source>
</evidence>
<dbReference type="PROSITE" id="PS50005">
    <property type="entry name" value="TPR"/>
    <property type="match status" value="2"/>
</dbReference>
<keyword evidence="2 3" id="KW-0802">TPR repeat</keyword>
<dbReference type="SMART" id="SM00028">
    <property type="entry name" value="TPR"/>
    <property type="match status" value="5"/>
</dbReference>
<dbReference type="PANTHER" id="PTHR44858">
    <property type="entry name" value="TETRATRICOPEPTIDE REPEAT PROTEIN 6"/>
    <property type="match status" value="1"/>
</dbReference>
<dbReference type="PANTHER" id="PTHR44858:SF1">
    <property type="entry name" value="UDP-N-ACETYLGLUCOSAMINE--PEPTIDE N-ACETYLGLUCOSAMINYLTRANSFERASE SPINDLY-RELATED"/>
    <property type="match status" value="1"/>
</dbReference>
<dbReference type="Proteomes" id="UP000588604">
    <property type="component" value="Unassembled WGS sequence"/>
</dbReference>
<dbReference type="InterPro" id="IPR011990">
    <property type="entry name" value="TPR-like_helical_dom_sf"/>
</dbReference>
<dbReference type="Pfam" id="PF00515">
    <property type="entry name" value="TPR_1"/>
    <property type="match status" value="1"/>
</dbReference>
<feature type="repeat" description="TPR" evidence="3">
    <location>
        <begin position="21"/>
        <end position="54"/>
    </location>
</feature>
<dbReference type="SUPFAM" id="SSF48452">
    <property type="entry name" value="TPR-like"/>
    <property type="match status" value="1"/>
</dbReference>
<protein>
    <submittedName>
        <fullName evidence="5">Tetratricopeptide (TPR) repeat protein</fullName>
    </submittedName>
</protein>
<comment type="caution">
    <text evidence="5">The sequence shown here is derived from an EMBL/GenBank/DDBJ whole genome shotgun (WGS) entry which is preliminary data.</text>
</comment>
<evidence type="ECO:0000256" key="3">
    <source>
        <dbReference type="PROSITE-ProRule" id="PRU00339"/>
    </source>
</evidence>
<proteinExistence type="predicted"/>
<dbReference type="Pfam" id="PF13181">
    <property type="entry name" value="TPR_8"/>
    <property type="match status" value="1"/>
</dbReference>
<keyword evidence="6" id="KW-1185">Reference proteome</keyword>
<evidence type="ECO:0000256" key="2">
    <source>
        <dbReference type="ARBA" id="ARBA00022803"/>
    </source>
</evidence>